<feature type="binding site" evidence="10">
    <location>
        <position position="159"/>
    </location>
    <ligand>
        <name>FAD</name>
        <dbReference type="ChEBI" id="CHEBI:57692"/>
    </ligand>
</feature>
<protein>
    <recommendedName>
        <fullName evidence="2">proline dehydrogenase</fullName>
        <ecNumber evidence="2">1.5.5.2</ecNumber>
    </recommendedName>
</protein>
<feature type="binding site" evidence="9">
    <location>
        <position position="285"/>
    </location>
    <ligand>
        <name>substrate</name>
    </ligand>
</feature>
<dbReference type="InterPro" id="IPR029041">
    <property type="entry name" value="FAD-linked_oxidoreductase-like"/>
</dbReference>
<dbReference type="InterPro" id="IPR015659">
    <property type="entry name" value="Proline_oxidase"/>
</dbReference>
<dbReference type="AlphaFoldDB" id="A0A1H9YHA3"/>
<sequence>MVNRVLMWAAASPRLQRQVTQNPVARRAAHRFVAGERLDEALDAAAALASRGIGSILDLLGEGVTDLSGAGAAVAEYEAAAKAIAARGLDARISIKLSQLGQTVDRDACVANLTEILDQAAAVGVPVEIDMEDSSLVPDTVALFRDAATAHPQTRLAVQAALRRTPVDLEALASLRPRVRLVKGAYAEPLEHAHQGKAEIRAQYRYLTDWLFEHGSDPAFGTHDDELVAHAHQAAARAGKGPQEYEFQFLYGIRRDLQQELVDSGHRVRVYIPFGSAWYPYLTRRMAERPANLLFFLRALVGR</sequence>
<evidence type="ECO:0000256" key="9">
    <source>
        <dbReference type="PIRSR" id="PIRSR000196-1"/>
    </source>
</evidence>
<dbReference type="GO" id="GO:0010133">
    <property type="term" value="P:L-proline catabolic process to L-glutamate"/>
    <property type="evidence" value="ECO:0007669"/>
    <property type="project" value="UniProtKB-UniPathway"/>
</dbReference>
<dbReference type="InterPro" id="IPR002872">
    <property type="entry name" value="Proline_DH_dom"/>
</dbReference>
<dbReference type="InterPro" id="IPR008219">
    <property type="entry name" value="PRODH_bac_arc"/>
</dbReference>
<evidence type="ECO:0000256" key="3">
    <source>
        <dbReference type="ARBA" id="ARBA00022630"/>
    </source>
</evidence>
<name>A0A1H9YHA3_9ACTN</name>
<dbReference type="OrthoDB" id="9773461at2"/>
<feature type="binding site" evidence="10">
    <location>
        <begin position="222"/>
        <end position="223"/>
    </location>
    <ligand>
        <name>FAD</name>
        <dbReference type="ChEBI" id="CHEBI:57692"/>
    </ligand>
</feature>
<organism evidence="12 13">
    <name type="scientific">Geodermatophilus poikilotrophus</name>
    <dbReference type="NCBI Taxonomy" id="1333667"/>
    <lineage>
        <taxon>Bacteria</taxon>
        <taxon>Bacillati</taxon>
        <taxon>Actinomycetota</taxon>
        <taxon>Actinomycetes</taxon>
        <taxon>Geodermatophilales</taxon>
        <taxon>Geodermatophilaceae</taxon>
        <taxon>Geodermatophilus</taxon>
    </lineage>
</organism>
<evidence type="ECO:0000256" key="1">
    <source>
        <dbReference type="ARBA" id="ARBA00004739"/>
    </source>
</evidence>
<keyword evidence="6" id="KW-0560">Oxidoreductase</keyword>
<dbReference type="Gene3D" id="3.20.20.220">
    <property type="match status" value="1"/>
</dbReference>
<feature type="binding site" evidence="9">
    <location>
        <position position="96"/>
    </location>
    <ligand>
        <name>substrate</name>
    </ligand>
</feature>
<comment type="cofactor">
    <cofactor evidence="10">
        <name>FAD</name>
        <dbReference type="ChEBI" id="CHEBI:57692"/>
    </cofactor>
    <text evidence="10">Binds 1 FAD per subunit.</text>
</comment>
<evidence type="ECO:0000256" key="2">
    <source>
        <dbReference type="ARBA" id="ARBA00012695"/>
    </source>
</evidence>
<evidence type="ECO:0000256" key="10">
    <source>
        <dbReference type="PIRSR" id="PIRSR000196-2"/>
    </source>
</evidence>
<feature type="binding site" evidence="9">
    <location>
        <position position="284"/>
    </location>
    <ligand>
        <name>substrate</name>
    </ligand>
</feature>
<evidence type="ECO:0000256" key="4">
    <source>
        <dbReference type="ARBA" id="ARBA00022741"/>
    </source>
</evidence>
<dbReference type="SUPFAM" id="SSF51730">
    <property type="entry name" value="FAD-linked oxidoreductase"/>
    <property type="match status" value="1"/>
</dbReference>
<dbReference type="GO" id="GO:0004657">
    <property type="term" value="F:proline dehydrogenase activity"/>
    <property type="evidence" value="ECO:0007669"/>
    <property type="project" value="UniProtKB-EC"/>
</dbReference>
<dbReference type="EC" id="1.5.5.2" evidence="2"/>
<evidence type="ECO:0000256" key="8">
    <source>
        <dbReference type="ARBA" id="ARBA00048779"/>
    </source>
</evidence>
<keyword evidence="4 10" id="KW-0547">Nucleotide-binding</keyword>
<keyword evidence="5 10" id="KW-0274">FAD</keyword>
<dbReference type="PIRSF" id="PIRSF000196">
    <property type="entry name" value="Pro_dehydrog"/>
    <property type="match status" value="1"/>
</dbReference>
<dbReference type="RefSeq" id="WP_091437524.1">
    <property type="nucleotide sequence ID" value="NZ_FOIE01000001.1"/>
</dbReference>
<evidence type="ECO:0000313" key="13">
    <source>
        <dbReference type="Proteomes" id="UP000198507"/>
    </source>
</evidence>
<dbReference type="Proteomes" id="UP000198507">
    <property type="component" value="Unassembled WGS sequence"/>
</dbReference>
<keyword evidence="3" id="KW-0285">Flavoprotein</keyword>
<proteinExistence type="predicted"/>
<dbReference type="PANTHER" id="PTHR13914">
    <property type="entry name" value="PROLINE OXIDASE"/>
    <property type="match status" value="1"/>
</dbReference>
<dbReference type="GO" id="GO:0000166">
    <property type="term" value="F:nucleotide binding"/>
    <property type="evidence" value="ECO:0007669"/>
    <property type="project" value="UniProtKB-KW"/>
</dbReference>
<dbReference type="UniPathway" id="UPA00261">
    <property type="reaction ID" value="UER00373"/>
</dbReference>
<dbReference type="PANTHER" id="PTHR13914:SF0">
    <property type="entry name" value="PROLINE DEHYDROGENASE 1, MITOCHONDRIAL"/>
    <property type="match status" value="1"/>
</dbReference>
<feature type="binding site" evidence="10">
    <location>
        <position position="131"/>
    </location>
    <ligand>
        <name>FAD</name>
        <dbReference type="ChEBI" id="CHEBI:57692"/>
    </ligand>
</feature>
<comment type="pathway">
    <text evidence="1">Amino-acid degradation; L-proline degradation into L-glutamate; L-glutamate from L-proline: step 1/2.</text>
</comment>
<evidence type="ECO:0000256" key="6">
    <source>
        <dbReference type="ARBA" id="ARBA00023002"/>
    </source>
</evidence>
<evidence type="ECO:0000313" key="12">
    <source>
        <dbReference type="EMBL" id="SES67968.1"/>
    </source>
</evidence>
<feature type="domain" description="Proline dehydrogenase" evidence="11">
    <location>
        <begin position="42"/>
        <end position="293"/>
    </location>
</feature>
<keyword evidence="7" id="KW-0642">Proline metabolism</keyword>
<feature type="binding site" evidence="10">
    <location>
        <begin position="183"/>
        <end position="185"/>
    </location>
    <ligand>
        <name>FAD</name>
        <dbReference type="ChEBI" id="CHEBI:57692"/>
    </ligand>
</feature>
<evidence type="ECO:0000256" key="5">
    <source>
        <dbReference type="ARBA" id="ARBA00022827"/>
    </source>
</evidence>
<gene>
    <name evidence="12" type="ORF">SAMN04488546_0097</name>
</gene>
<keyword evidence="13" id="KW-1185">Reference proteome</keyword>
<feature type="binding site" evidence="10">
    <location>
        <position position="197"/>
    </location>
    <ligand>
        <name>FAD</name>
        <dbReference type="ChEBI" id="CHEBI:57692"/>
    </ligand>
</feature>
<evidence type="ECO:0000256" key="7">
    <source>
        <dbReference type="ARBA" id="ARBA00023062"/>
    </source>
</evidence>
<dbReference type="EMBL" id="FOIE01000001">
    <property type="protein sequence ID" value="SES67968.1"/>
    <property type="molecule type" value="Genomic_DNA"/>
</dbReference>
<evidence type="ECO:0000259" key="11">
    <source>
        <dbReference type="Pfam" id="PF01619"/>
    </source>
</evidence>
<accession>A0A1H9YHA3</accession>
<comment type="catalytic activity">
    <reaction evidence="8">
        <text>L-proline + a quinone = (S)-1-pyrroline-5-carboxylate + a quinol + H(+)</text>
        <dbReference type="Rhea" id="RHEA:23784"/>
        <dbReference type="ChEBI" id="CHEBI:15378"/>
        <dbReference type="ChEBI" id="CHEBI:17388"/>
        <dbReference type="ChEBI" id="CHEBI:24646"/>
        <dbReference type="ChEBI" id="CHEBI:60039"/>
        <dbReference type="ChEBI" id="CHEBI:132124"/>
        <dbReference type="EC" id="1.5.5.2"/>
    </reaction>
</comment>
<dbReference type="Pfam" id="PF01619">
    <property type="entry name" value="Pro_dh"/>
    <property type="match status" value="1"/>
</dbReference>
<reference evidence="13" key="1">
    <citation type="submission" date="2016-10" db="EMBL/GenBank/DDBJ databases">
        <authorList>
            <person name="Varghese N."/>
            <person name="Submissions S."/>
        </authorList>
    </citation>
    <scope>NUCLEOTIDE SEQUENCE [LARGE SCALE GENOMIC DNA]</scope>
    <source>
        <strain evidence="13">DSM 44209</strain>
    </source>
</reference>